<protein>
    <recommendedName>
        <fullName evidence="4">HNH nuclease domain-containing protein</fullName>
    </recommendedName>
</protein>
<comment type="caution">
    <text evidence="2">The sequence shown here is derived from an EMBL/GenBank/DDBJ whole genome shotgun (WGS) entry which is preliminary data.</text>
</comment>
<evidence type="ECO:0000256" key="1">
    <source>
        <dbReference type="SAM" id="MobiDB-lite"/>
    </source>
</evidence>
<proteinExistence type="predicted"/>
<feature type="compositionally biased region" description="Polar residues" evidence="1">
    <location>
        <begin position="74"/>
        <end position="83"/>
    </location>
</feature>
<feature type="compositionally biased region" description="Basic and acidic residues" evidence="1">
    <location>
        <begin position="142"/>
        <end position="161"/>
    </location>
</feature>
<evidence type="ECO:0000313" key="2">
    <source>
        <dbReference type="EMBL" id="KAK8077124.1"/>
    </source>
</evidence>
<feature type="compositionally biased region" description="Polar residues" evidence="1">
    <location>
        <begin position="1"/>
        <end position="21"/>
    </location>
</feature>
<organism evidence="2 3">
    <name type="scientific">Apiospora saccharicola</name>
    <dbReference type="NCBI Taxonomy" id="335842"/>
    <lineage>
        <taxon>Eukaryota</taxon>
        <taxon>Fungi</taxon>
        <taxon>Dikarya</taxon>
        <taxon>Ascomycota</taxon>
        <taxon>Pezizomycotina</taxon>
        <taxon>Sordariomycetes</taxon>
        <taxon>Xylariomycetidae</taxon>
        <taxon>Amphisphaeriales</taxon>
        <taxon>Apiosporaceae</taxon>
        <taxon>Apiospora</taxon>
    </lineage>
</organism>
<sequence length="327" mass="36663">MSQTQNQIDNNSIMGTMTYGSSKHGGLMQSIHSTAGNPVVHAAPNSVGSHQQHDQSNVTAKEPIDHSIHGPTYRLTNGRTSATADHAYGGSLNPQASDSYSTAHMPTDGPAGSTQTRQRLILPINNNQNQQAPNGSVSQVPEPKHEEVKQVDSKPEQTKPKEAKVNFHDQFQSLTQKSAKLEQLGGAYYLEQDDRDDLWDAMDLKTSKFAGFETWVVPFPINFNFGKLALDDCNNSYEYLDSRYIRLVFRTHLDKDGNALVKEMLLSPANPSIDLNDLRLRHALMEGYWKLSRFLARLMPGDMINLAEHLKSELYEEIKQKKQKRTN</sequence>
<dbReference type="EMBL" id="JAQQWM010000002">
    <property type="protein sequence ID" value="KAK8077124.1"/>
    <property type="molecule type" value="Genomic_DNA"/>
</dbReference>
<feature type="region of interest" description="Disordered" evidence="1">
    <location>
        <begin position="1"/>
        <end position="161"/>
    </location>
</feature>
<evidence type="ECO:0000313" key="3">
    <source>
        <dbReference type="Proteomes" id="UP001446871"/>
    </source>
</evidence>
<feature type="compositionally biased region" description="Polar residues" evidence="1">
    <location>
        <begin position="46"/>
        <end position="59"/>
    </location>
</feature>
<name>A0ABR1W0V2_9PEZI</name>
<gene>
    <name evidence="2" type="ORF">PG996_003294</name>
</gene>
<accession>A0ABR1W0V2</accession>
<evidence type="ECO:0008006" key="4">
    <source>
        <dbReference type="Google" id="ProtNLM"/>
    </source>
</evidence>
<keyword evidence="3" id="KW-1185">Reference proteome</keyword>
<dbReference type="Proteomes" id="UP001446871">
    <property type="component" value="Unassembled WGS sequence"/>
</dbReference>
<reference evidence="2 3" key="1">
    <citation type="submission" date="2023-01" db="EMBL/GenBank/DDBJ databases">
        <title>Analysis of 21 Apiospora genomes using comparative genomics revels a genus with tremendous synthesis potential of carbohydrate active enzymes and secondary metabolites.</title>
        <authorList>
            <person name="Sorensen T."/>
        </authorList>
    </citation>
    <scope>NUCLEOTIDE SEQUENCE [LARGE SCALE GENOMIC DNA]</scope>
    <source>
        <strain evidence="2 3">CBS 83171</strain>
    </source>
</reference>
<feature type="compositionally biased region" description="Polar residues" evidence="1">
    <location>
        <begin position="92"/>
        <end position="104"/>
    </location>
</feature>